<dbReference type="Gene3D" id="2.30.30.30">
    <property type="match status" value="1"/>
</dbReference>
<organism evidence="1 2">
    <name type="scientific">Mesorhizobium jarvisii</name>
    <dbReference type="NCBI Taxonomy" id="1777867"/>
    <lineage>
        <taxon>Bacteria</taxon>
        <taxon>Pseudomonadati</taxon>
        <taxon>Pseudomonadota</taxon>
        <taxon>Alphaproteobacteria</taxon>
        <taxon>Hyphomicrobiales</taxon>
        <taxon>Phyllobacteriaceae</taxon>
        <taxon>Mesorhizobium</taxon>
    </lineage>
</organism>
<accession>A0A6M7TSG2</accession>
<protein>
    <submittedName>
        <fullName evidence="1">Uncharacterized protein</fullName>
    </submittedName>
</protein>
<reference evidence="1 2" key="1">
    <citation type="submission" date="2018-09" db="EMBL/GenBank/DDBJ databases">
        <title>Mesorhizobium carmichaelinearum sp. nov. isolated from Carmichaelinea spp. root nodules in New Zealand.</title>
        <authorList>
            <person name="De Meyer S.E."/>
        </authorList>
    </citation>
    <scope>NUCLEOTIDE SEQUENCE [LARGE SCALE GENOMIC DNA]</scope>
    <source>
        <strain evidence="1 2">LMG 28313</strain>
    </source>
</reference>
<evidence type="ECO:0000313" key="1">
    <source>
        <dbReference type="EMBL" id="RJT28094.1"/>
    </source>
</evidence>
<comment type="caution">
    <text evidence="1">The sequence shown here is derived from an EMBL/GenBank/DDBJ whole genome shotgun (WGS) entry which is preliminary data.</text>
</comment>
<proteinExistence type="predicted"/>
<sequence>MATVLNRVTEDRVSVSIPSYNFPHSIIDPATKLVKGQQIELTGHVTRIDGDKVTVTLGTMVTVDLDKLRLVQSYVPPKRKKALIDEPG</sequence>
<dbReference type="InterPro" id="IPR014722">
    <property type="entry name" value="Rib_uL2_dom2"/>
</dbReference>
<dbReference type="EMBL" id="QZXA01000027">
    <property type="protein sequence ID" value="RJT28094.1"/>
    <property type="molecule type" value="Genomic_DNA"/>
</dbReference>
<dbReference type="Proteomes" id="UP000275530">
    <property type="component" value="Unassembled WGS sequence"/>
</dbReference>
<name>A0A6M7TSG2_9HYPH</name>
<keyword evidence="2" id="KW-1185">Reference proteome</keyword>
<evidence type="ECO:0000313" key="2">
    <source>
        <dbReference type="Proteomes" id="UP000275530"/>
    </source>
</evidence>
<gene>
    <name evidence="1" type="ORF">D3242_33120</name>
</gene>
<dbReference type="AlphaFoldDB" id="A0A6M7TSG2"/>